<name>D8LBS1_ECTSI</name>
<reference evidence="1 2" key="1">
    <citation type="journal article" date="2010" name="Nature">
        <title>The Ectocarpus genome and the independent evolution of multicellularity in brown algae.</title>
        <authorList>
            <person name="Cock J.M."/>
            <person name="Sterck L."/>
            <person name="Rouze P."/>
            <person name="Scornet D."/>
            <person name="Allen A.E."/>
            <person name="Amoutzias G."/>
            <person name="Anthouard V."/>
            <person name="Artiguenave F."/>
            <person name="Aury J.M."/>
            <person name="Badger J.H."/>
            <person name="Beszteri B."/>
            <person name="Billiau K."/>
            <person name="Bonnet E."/>
            <person name="Bothwell J.H."/>
            <person name="Bowler C."/>
            <person name="Boyen C."/>
            <person name="Brownlee C."/>
            <person name="Carrano C.J."/>
            <person name="Charrier B."/>
            <person name="Cho G.Y."/>
            <person name="Coelho S.M."/>
            <person name="Collen J."/>
            <person name="Corre E."/>
            <person name="Da Silva C."/>
            <person name="Delage L."/>
            <person name="Delaroque N."/>
            <person name="Dittami S.M."/>
            <person name="Doulbeau S."/>
            <person name="Elias M."/>
            <person name="Farnham G."/>
            <person name="Gachon C.M."/>
            <person name="Gschloessl B."/>
            <person name="Heesch S."/>
            <person name="Jabbari K."/>
            <person name="Jubin C."/>
            <person name="Kawai H."/>
            <person name="Kimura K."/>
            <person name="Kloareg B."/>
            <person name="Kupper F.C."/>
            <person name="Lang D."/>
            <person name="Le Bail A."/>
            <person name="Leblanc C."/>
            <person name="Lerouge P."/>
            <person name="Lohr M."/>
            <person name="Lopez P.J."/>
            <person name="Martens C."/>
            <person name="Maumus F."/>
            <person name="Michel G."/>
            <person name="Miranda-Saavedra D."/>
            <person name="Morales J."/>
            <person name="Moreau H."/>
            <person name="Motomura T."/>
            <person name="Nagasato C."/>
            <person name="Napoli C.A."/>
            <person name="Nelson D.R."/>
            <person name="Nyvall-Collen P."/>
            <person name="Peters A.F."/>
            <person name="Pommier C."/>
            <person name="Potin P."/>
            <person name="Poulain J."/>
            <person name="Quesneville H."/>
            <person name="Read B."/>
            <person name="Rensing S.A."/>
            <person name="Ritter A."/>
            <person name="Rousvoal S."/>
            <person name="Samanta M."/>
            <person name="Samson G."/>
            <person name="Schroeder D.C."/>
            <person name="Segurens B."/>
            <person name="Strittmatter M."/>
            <person name="Tonon T."/>
            <person name="Tregear J.W."/>
            <person name="Valentin K."/>
            <person name="von Dassow P."/>
            <person name="Yamagishi T."/>
            <person name="Van de Peer Y."/>
            <person name="Wincker P."/>
        </authorList>
    </citation>
    <scope>NUCLEOTIDE SEQUENCE [LARGE SCALE GENOMIC DNA]</scope>
    <source>
        <strain evidence="2">Ec32 / CCAP1310/4</strain>
    </source>
</reference>
<organism evidence="1 2">
    <name type="scientific">Ectocarpus siliculosus</name>
    <name type="common">Brown alga</name>
    <name type="synonym">Conferva siliculosa</name>
    <dbReference type="NCBI Taxonomy" id="2880"/>
    <lineage>
        <taxon>Eukaryota</taxon>
        <taxon>Sar</taxon>
        <taxon>Stramenopiles</taxon>
        <taxon>Ochrophyta</taxon>
        <taxon>PX clade</taxon>
        <taxon>Phaeophyceae</taxon>
        <taxon>Ectocarpales</taxon>
        <taxon>Ectocarpaceae</taxon>
        <taxon>Ectocarpus</taxon>
    </lineage>
</organism>
<dbReference type="Gene3D" id="1.25.40.10">
    <property type="entry name" value="Tetratricopeptide repeat domain"/>
    <property type="match status" value="1"/>
</dbReference>
<accession>D8LBS1</accession>
<gene>
    <name evidence="1" type="ORF">Esi_0000_0613</name>
</gene>
<evidence type="ECO:0008006" key="3">
    <source>
        <dbReference type="Google" id="ProtNLM"/>
    </source>
</evidence>
<dbReference type="InterPro" id="IPR011990">
    <property type="entry name" value="TPR-like_helical_dom_sf"/>
</dbReference>
<dbReference type="Proteomes" id="UP000002630">
    <property type="component" value="Linkage Group LG01"/>
</dbReference>
<dbReference type="InterPro" id="IPR019734">
    <property type="entry name" value="TPR_rpt"/>
</dbReference>
<dbReference type="SMART" id="SM00028">
    <property type="entry name" value="TPR"/>
    <property type="match status" value="2"/>
</dbReference>
<keyword evidence="2" id="KW-1185">Reference proteome</keyword>
<dbReference type="InParanoid" id="D8LBS1"/>
<sequence>MQEHQDFEEDDDGELSAMAWESAIRGKSGREIAHLHQSWAAAFLARGSFNKAQEHLDHALEAWTGYDEPGLQARAWCLKASCSGEAGDFSAAAANLKTALKIAEGTGDAPLVLSVMANRAICEIHLGDCKAAATRSRRAFIRAEAEGGPETVLLAHGIRAMSYQMTGNFLAACNEHEAAAKLAEQRQVHPLAPAFALGMETNFGIR</sequence>
<evidence type="ECO:0000313" key="1">
    <source>
        <dbReference type="EMBL" id="CBN76780.1"/>
    </source>
</evidence>
<dbReference type="EMBL" id="FN649726">
    <property type="protein sequence ID" value="CBN76780.1"/>
    <property type="molecule type" value="Genomic_DNA"/>
</dbReference>
<evidence type="ECO:0000313" key="2">
    <source>
        <dbReference type="Proteomes" id="UP000002630"/>
    </source>
</evidence>
<dbReference type="SUPFAM" id="SSF48452">
    <property type="entry name" value="TPR-like"/>
    <property type="match status" value="1"/>
</dbReference>
<dbReference type="Pfam" id="PF13424">
    <property type="entry name" value="TPR_12"/>
    <property type="match status" value="1"/>
</dbReference>
<dbReference type="AlphaFoldDB" id="D8LBS1"/>
<proteinExistence type="predicted"/>
<dbReference type="EMBL" id="FN647682">
    <property type="protein sequence ID" value="CBN76780.1"/>
    <property type="molecule type" value="Genomic_DNA"/>
</dbReference>
<protein>
    <recommendedName>
        <fullName evidence="3">Tetratricopeptide repeat protein</fullName>
    </recommendedName>
</protein>